<proteinExistence type="predicted"/>
<keyword evidence="1" id="KW-0472">Membrane</keyword>
<keyword evidence="1" id="KW-1133">Transmembrane helix</keyword>
<evidence type="ECO:0000313" key="2">
    <source>
        <dbReference type="EMBL" id="PSN67475.1"/>
    </source>
</evidence>
<accession>A0A2T2NPV8</accession>
<name>A0A2T2NPV8_CORCC</name>
<keyword evidence="1" id="KW-0812">Transmembrane</keyword>
<organism evidence="2 3">
    <name type="scientific">Corynespora cassiicola Philippines</name>
    <dbReference type="NCBI Taxonomy" id="1448308"/>
    <lineage>
        <taxon>Eukaryota</taxon>
        <taxon>Fungi</taxon>
        <taxon>Dikarya</taxon>
        <taxon>Ascomycota</taxon>
        <taxon>Pezizomycotina</taxon>
        <taxon>Dothideomycetes</taxon>
        <taxon>Pleosporomycetidae</taxon>
        <taxon>Pleosporales</taxon>
        <taxon>Corynesporascaceae</taxon>
        <taxon>Corynespora</taxon>
    </lineage>
</organism>
<protein>
    <submittedName>
        <fullName evidence="2">Uncharacterized protein</fullName>
    </submittedName>
</protein>
<reference evidence="2 3" key="1">
    <citation type="journal article" date="2018" name="Front. Microbiol.">
        <title>Genome-Wide Analysis of Corynespora cassiicola Leaf Fall Disease Putative Effectors.</title>
        <authorList>
            <person name="Lopez D."/>
            <person name="Ribeiro S."/>
            <person name="Label P."/>
            <person name="Fumanal B."/>
            <person name="Venisse J.S."/>
            <person name="Kohler A."/>
            <person name="de Oliveira R.R."/>
            <person name="Labutti K."/>
            <person name="Lipzen A."/>
            <person name="Lail K."/>
            <person name="Bauer D."/>
            <person name="Ohm R.A."/>
            <person name="Barry K.W."/>
            <person name="Spatafora J."/>
            <person name="Grigoriev I.V."/>
            <person name="Martin F.M."/>
            <person name="Pujade-Renaud V."/>
        </authorList>
    </citation>
    <scope>NUCLEOTIDE SEQUENCE [LARGE SCALE GENOMIC DNA]</scope>
    <source>
        <strain evidence="2 3">Philippines</strain>
    </source>
</reference>
<keyword evidence="3" id="KW-1185">Reference proteome</keyword>
<sequence>MNGWLVSLASRPSLELQAAAAAAATPVRTRTIDLTLMTMMLMLSGRVEGGPVIRAKRPPPHRLAPPLRGNDLTCLSATMMLLLPLLPVCLGLGIAAASGPAAAGRRTGRDPTTPSPASNQIFFHSASSCAIKKRDRHARTHAPLKHSGT</sequence>
<dbReference type="Proteomes" id="UP000240883">
    <property type="component" value="Unassembled WGS sequence"/>
</dbReference>
<dbReference type="EMBL" id="KZ678135">
    <property type="protein sequence ID" value="PSN67475.1"/>
    <property type="molecule type" value="Genomic_DNA"/>
</dbReference>
<feature type="transmembrane region" description="Helical" evidence="1">
    <location>
        <begin position="75"/>
        <end position="97"/>
    </location>
</feature>
<evidence type="ECO:0000256" key="1">
    <source>
        <dbReference type="SAM" id="Phobius"/>
    </source>
</evidence>
<gene>
    <name evidence="2" type="ORF">BS50DRAFT_392785</name>
</gene>
<dbReference type="AlphaFoldDB" id="A0A2T2NPV8"/>
<evidence type="ECO:0000313" key="3">
    <source>
        <dbReference type="Proteomes" id="UP000240883"/>
    </source>
</evidence>